<evidence type="ECO:0008006" key="5">
    <source>
        <dbReference type="Google" id="ProtNLM"/>
    </source>
</evidence>
<keyword evidence="2" id="KW-0812">Transmembrane</keyword>
<proteinExistence type="predicted"/>
<keyword evidence="4" id="KW-1185">Reference proteome</keyword>
<name>A0A849AAB6_9MICO</name>
<dbReference type="Proteomes" id="UP000557772">
    <property type="component" value="Unassembled WGS sequence"/>
</dbReference>
<dbReference type="InterPro" id="IPR000801">
    <property type="entry name" value="Esterase-like"/>
</dbReference>
<dbReference type="GO" id="GO:0016747">
    <property type="term" value="F:acyltransferase activity, transferring groups other than amino-acyl groups"/>
    <property type="evidence" value="ECO:0007669"/>
    <property type="project" value="TreeGrafter"/>
</dbReference>
<sequence>MEPNGTGTVLICWLLAAGAFVGVVLLWPKLAGRTVRAVAGRVGMQALTTLLVVLAVGATLNEQNGWYADWSDLRGDLLGQATPHGVEATHGASPPPLGPVPSAVTADEQARSSYAASRERTEGSLRLRPNPGAGGQYVKVRIPGPTGKPARLLIWLPAAYTDPAQASRTFPVIEAFHGVPGGPGDLRRPIGLGATISELVAERLIAPTVVVAPDYTPGALDTECVDAPGLPMNTWLSKDVPQWVIRNLRVRPDPASWTTLGYSAGGWCAAVTAMNHPDRFGSMIVLGGYFKPIFNSWKPFGRSLPARYDLLRMEREAPPRLTAWVQVALQDPVSGRVSQRFAHDARPPMSVTSMTWRRVGHRMSVWISAIPDALQWLARTHSAYAPEGGAPAIMGAP</sequence>
<reference evidence="3 4" key="1">
    <citation type="submission" date="2020-05" db="EMBL/GenBank/DDBJ databases">
        <title>Flexivirga sp. ID2601S isolated from air conditioner.</title>
        <authorList>
            <person name="Kim D.H."/>
        </authorList>
    </citation>
    <scope>NUCLEOTIDE SEQUENCE [LARGE SCALE GENOMIC DNA]</scope>
    <source>
        <strain evidence="3 4">ID2601S</strain>
    </source>
</reference>
<feature type="region of interest" description="Disordered" evidence="1">
    <location>
        <begin position="81"/>
        <end position="130"/>
    </location>
</feature>
<dbReference type="PANTHER" id="PTHR48098:SF1">
    <property type="entry name" value="DIACYLGLYCEROL ACYLTRANSFERASE_MYCOLYLTRANSFERASE AG85A"/>
    <property type="match status" value="1"/>
</dbReference>
<keyword evidence="2" id="KW-1133">Transmembrane helix</keyword>
<dbReference type="InterPro" id="IPR029058">
    <property type="entry name" value="AB_hydrolase_fold"/>
</dbReference>
<dbReference type="AlphaFoldDB" id="A0A849AAB6"/>
<feature type="transmembrane region" description="Helical" evidence="2">
    <location>
        <begin position="6"/>
        <end position="27"/>
    </location>
</feature>
<comment type="caution">
    <text evidence="3">The sequence shown here is derived from an EMBL/GenBank/DDBJ whole genome shotgun (WGS) entry which is preliminary data.</text>
</comment>
<dbReference type="EMBL" id="JABENB010000001">
    <property type="protein sequence ID" value="NNG37864.1"/>
    <property type="molecule type" value="Genomic_DNA"/>
</dbReference>
<dbReference type="InterPro" id="IPR050583">
    <property type="entry name" value="Mycobacterial_A85_antigen"/>
</dbReference>
<evidence type="ECO:0000256" key="1">
    <source>
        <dbReference type="SAM" id="MobiDB-lite"/>
    </source>
</evidence>
<dbReference type="SUPFAM" id="SSF53474">
    <property type="entry name" value="alpha/beta-Hydrolases"/>
    <property type="match status" value="1"/>
</dbReference>
<protein>
    <recommendedName>
        <fullName evidence="5">Esterase</fullName>
    </recommendedName>
</protein>
<organism evidence="3 4">
    <name type="scientific">Flexivirga aerilata</name>
    <dbReference type="NCBI Taxonomy" id="1656889"/>
    <lineage>
        <taxon>Bacteria</taxon>
        <taxon>Bacillati</taxon>
        <taxon>Actinomycetota</taxon>
        <taxon>Actinomycetes</taxon>
        <taxon>Micrococcales</taxon>
        <taxon>Dermacoccaceae</taxon>
        <taxon>Flexivirga</taxon>
    </lineage>
</organism>
<evidence type="ECO:0000256" key="2">
    <source>
        <dbReference type="SAM" id="Phobius"/>
    </source>
</evidence>
<dbReference type="RefSeq" id="WP_171151133.1">
    <property type="nucleotide sequence ID" value="NZ_JABENB010000001.1"/>
</dbReference>
<accession>A0A849AAB6</accession>
<dbReference type="Gene3D" id="3.40.50.1820">
    <property type="entry name" value="alpha/beta hydrolase"/>
    <property type="match status" value="1"/>
</dbReference>
<dbReference type="Pfam" id="PF00756">
    <property type="entry name" value="Esterase"/>
    <property type="match status" value="1"/>
</dbReference>
<evidence type="ECO:0000313" key="4">
    <source>
        <dbReference type="Proteomes" id="UP000557772"/>
    </source>
</evidence>
<gene>
    <name evidence="3" type="ORF">HJ588_01055</name>
</gene>
<feature type="transmembrane region" description="Helical" evidence="2">
    <location>
        <begin position="39"/>
        <end position="60"/>
    </location>
</feature>
<evidence type="ECO:0000313" key="3">
    <source>
        <dbReference type="EMBL" id="NNG37864.1"/>
    </source>
</evidence>
<dbReference type="PANTHER" id="PTHR48098">
    <property type="entry name" value="ENTEROCHELIN ESTERASE-RELATED"/>
    <property type="match status" value="1"/>
</dbReference>
<keyword evidence="2" id="KW-0472">Membrane</keyword>